<feature type="region of interest" description="Disordered" evidence="1">
    <location>
        <begin position="142"/>
        <end position="163"/>
    </location>
</feature>
<keyword evidence="6" id="KW-1185">Reference proteome</keyword>
<dbReference type="OrthoDB" id="1452822at2"/>
<evidence type="ECO:0000256" key="1">
    <source>
        <dbReference type="SAM" id="MobiDB-lite"/>
    </source>
</evidence>
<dbReference type="EMBL" id="QXED01000017">
    <property type="protein sequence ID" value="RIV17593.1"/>
    <property type="molecule type" value="Genomic_DNA"/>
</dbReference>
<keyword evidence="2" id="KW-0472">Membrane</keyword>
<dbReference type="Pfam" id="PF04773">
    <property type="entry name" value="FecR"/>
    <property type="match status" value="1"/>
</dbReference>
<dbReference type="Gene3D" id="3.55.50.30">
    <property type="match status" value="1"/>
</dbReference>
<protein>
    <submittedName>
        <fullName evidence="5">FecR family protein</fullName>
    </submittedName>
</protein>
<dbReference type="InterPro" id="IPR006860">
    <property type="entry name" value="FecR"/>
</dbReference>
<evidence type="ECO:0000313" key="6">
    <source>
        <dbReference type="Proteomes" id="UP000283523"/>
    </source>
</evidence>
<dbReference type="RefSeq" id="WP_119671759.1">
    <property type="nucleotide sequence ID" value="NZ_QXED01000017.1"/>
</dbReference>
<dbReference type="PIRSF" id="PIRSF018266">
    <property type="entry name" value="FecR"/>
    <property type="match status" value="1"/>
</dbReference>
<dbReference type="InterPro" id="IPR032508">
    <property type="entry name" value="FecR_C"/>
</dbReference>
<dbReference type="InterPro" id="IPR012373">
    <property type="entry name" value="Ferrdict_sens_TM"/>
</dbReference>
<dbReference type="Proteomes" id="UP000283523">
    <property type="component" value="Unassembled WGS sequence"/>
</dbReference>
<sequence length="375" mass="41871">MTDYSTYTADDFVFDDAFRRWVRGSATPAEQMFWETYGIDHPEQAAMLAQARQVVLALQAAEPELSHAEVTATIRRTVERMGDVQPDVPVRSLPVRRWDQHPAVRVAAVLVVILGLGWALWPTVQPDERTVSYQQLTRQADQQLTEQHNATSQPQQLTLPDGSRVTLQPGSRLSYPARFALDSRTVYLTGDAFFNVVRNPGQPFLVHANELVTKVLGTSFRIRAYEQARETMVEVRTGQVSVSVRPGVVTAGKTAGSQEQAWQGVVLTPNEKVVFSRPEARLTKMLVEEPAMLIDKPAEVAFAFTDAPVTEVFQALEKAYGVDIIYDREVMRQCLLTISLTDESLYDKLTIVCKAIEARYEVLDAQIVVSGKGCQ</sequence>
<feature type="domain" description="Protein FecR C-terminal" evidence="4">
    <location>
        <begin position="302"/>
        <end position="369"/>
    </location>
</feature>
<evidence type="ECO:0000259" key="3">
    <source>
        <dbReference type="Pfam" id="PF04773"/>
    </source>
</evidence>
<dbReference type="GO" id="GO:0016989">
    <property type="term" value="F:sigma factor antagonist activity"/>
    <property type="evidence" value="ECO:0007669"/>
    <property type="project" value="TreeGrafter"/>
</dbReference>
<comment type="caution">
    <text evidence="5">The sequence shown here is derived from an EMBL/GenBank/DDBJ whole genome shotgun (WGS) entry which is preliminary data.</text>
</comment>
<keyword evidence="2" id="KW-0812">Transmembrane</keyword>
<dbReference type="AlphaFoldDB" id="A0A418LWI4"/>
<reference evidence="5 6" key="1">
    <citation type="submission" date="2018-08" db="EMBL/GenBank/DDBJ databases">
        <title>Fibrisoma montanum sp. nov., isolated from Danxia mountain soil.</title>
        <authorList>
            <person name="Huang Y."/>
        </authorList>
    </citation>
    <scope>NUCLEOTIDE SEQUENCE [LARGE SCALE GENOMIC DNA]</scope>
    <source>
        <strain evidence="5 6">HYT19</strain>
    </source>
</reference>
<accession>A0A418LWI4</accession>
<dbReference type="PANTHER" id="PTHR30273">
    <property type="entry name" value="PERIPLASMIC SIGNAL SENSOR AND SIGMA FACTOR ACTIVATOR FECR-RELATED"/>
    <property type="match status" value="1"/>
</dbReference>
<organism evidence="5 6">
    <name type="scientific">Fibrisoma montanum</name>
    <dbReference type="NCBI Taxonomy" id="2305895"/>
    <lineage>
        <taxon>Bacteria</taxon>
        <taxon>Pseudomonadati</taxon>
        <taxon>Bacteroidota</taxon>
        <taxon>Cytophagia</taxon>
        <taxon>Cytophagales</taxon>
        <taxon>Spirosomataceae</taxon>
        <taxon>Fibrisoma</taxon>
    </lineage>
</organism>
<gene>
    <name evidence="5" type="ORF">DYU11_31620</name>
</gene>
<name>A0A418LWI4_9BACT</name>
<evidence type="ECO:0000259" key="4">
    <source>
        <dbReference type="Pfam" id="PF16344"/>
    </source>
</evidence>
<proteinExistence type="predicted"/>
<dbReference type="Pfam" id="PF16344">
    <property type="entry name" value="FecR_C"/>
    <property type="match status" value="1"/>
</dbReference>
<evidence type="ECO:0000256" key="2">
    <source>
        <dbReference type="SAM" id="Phobius"/>
    </source>
</evidence>
<feature type="domain" description="FecR protein" evidence="3">
    <location>
        <begin position="152"/>
        <end position="240"/>
    </location>
</feature>
<evidence type="ECO:0000313" key="5">
    <source>
        <dbReference type="EMBL" id="RIV17593.1"/>
    </source>
</evidence>
<dbReference type="PANTHER" id="PTHR30273:SF2">
    <property type="entry name" value="PROTEIN FECR"/>
    <property type="match status" value="1"/>
</dbReference>
<dbReference type="Gene3D" id="2.60.120.1440">
    <property type="match status" value="1"/>
</dbReference>
<feature type="transmembrane region" description="Helical" evidence="2">
    <location>
        <begin position="103"/>
        <end position="121"/>
    </location>
</feature>
<feature type="compositionally biased region" description="Polar residues" evidence="1">
    <location>
        <begin position="142"/>
        <end position="158"/>
    </location>
</feature>
<keyword evidence="2" id="KW-1133">Transmembrane helix</keyword>